<organism evidence="1 2">
    <name type="scientific">Nocardiopsis mangrovi</name>
    <dbReference type="NCBI Taxonomy" id="1179818"/>
    <lineage>
        <taxon>Bacteria</taxon>
        <taxon>Bacillati</taxon>
        <taxon>Actinomycetota</taxon>
        <taxon>Actinomycetes</taxon>
        <taxon>Streptosporangiales</taxon>
        <taxon>Nocardiopsidaceae</taxon>
        <taxon>Nocardiopsis</taxon>
    </lineage>
</organism>
<proteinExistence type="predicted"/>
<dbReference type="Proteomes" id="UP001595923">
    <property type="component" value="Unassembled WGS sequence"/>
</dbReference>
<name>A0ABV9DWQ9_9ACTN</name>
<comment type="caution">
    <text evidence="1">The sequence shown here is derived from an EMBL/GenBank/DDBJ whole genome shotgun (WGS) entry which is preliminary data.</text>
</comment>
<gene>
    <name evidence="1" type="ORF">ACFO4E_15840</name>
</gene>
<accession>A0ABV9DWQ9</accession>
<evidence type="ECO:0008006" key="3">
    <source>
        <dbReference type="Google" id="ProtNLM"/>
    </source>
</evidence>
<evidence type="ECO:0000313" key="2">
    <source>
        <dbReference type="Proteomes" id="UP001595923"/>
    </source>
</evidence>
<keyword evidence="2" id="KW-1185">Reference proteome</keyword>
<sequence>MGRRDVHTGTPTPSPAHGALADQLAAVAAARLLDPLEILLDGDASVERVRARVAAAAGEWAAALLGADDRAAVHAVARIIAALYPGDTAFDPPAEWWATPLGRTVARRAGHPGAVRVSYAVAGAMLGITRQGVHDLVRRGKLAAHPDGGVHTGSVRARLNGYPARADT</sequence>
<reference evidence="2" key="1">
    <citation type="journal article" date="2019" name="Int. J. Syst. Evol. Microbiol.">
        <title>The Global Catalogue of Microorganisms (GCM) 10K type strain sequencing project: providing services to taxonomists for standard genome sequencing and annotation.</title>
        <authorList>
            <consortium name="The Broad Institute Genomics Platform"/>
            <consortium name="The Broad Institute Genome Sequencing Center for Infectious Disease"/>
            <person name="Wu L."/>
            <person name="Ma J."/>
        </authorList>
    </citation>
    <scope>NUCLEOTIDE SEQUENCE [LARGE SCALE GENOMIC DNA]</scope>
    <source>
        <strain evidence="2">XZYJ18</strain>
    </source>
</reference>
<dbReference type="RefSeq" id="WP_378575438.1">
    <property type="nucleotide sequence ID" value="NZ_JBHSFQ010000014.1"/>
</dbReference>
<protein>
    <recommendedName>
        <fullName evidence="3">DNA-binding protein</fullName>
    </recommendedName>
</protein>
<dbReference type="EMBL" id="JBHSFQ010000014">
    <property type="protein sequence ID" value="MFC4563335.1"/>
    <property type="molecule type" value="Genomic_DNA"/>
</dbReference>
<evidence type="ECO:0000313" key="1">
    <source>
        <dbReference type="EMBL" id="MFC4563335.1"/>
    </source>
</evidence>